<comment type="pathway">
    <text evidence="4">Lipid metabolism.</text>
</comment>
<dbReference type="EC" id="2.7.7.41" evidence="6 18"/>
<feature type="transmembrane region" description="Helical" evidence="19">
    <location>
        <begin position="56"/>
        <end position="75"/>
    </location>
</feature>
<feature type="transmembrane region" description="Helical" evidence="19">
    <location>
        <begin position="122"/>
        <end position="142"/>
    </location>
</feature>
<feature type="transmembrane region" description="Helical" evidence="19">
    <location>
        <begin position="154"/>
        <end position="175"/>
    </location>
</feature>
<evidence type="ECO:0000313" key="20">
    <source>
        <dbReference type="EMBL" id="MCL2912975.1"/>
    </source>
</evidence>
<feature type="transmembrane region" description="Helical" evidence="19">
    <location>
        <begin position="87"/>
        <end position="110"/>
    </location>
</feature>
<keyword evidence="17" id="KW-1208">Phospholipid metabolism</keyword>
<dbReference type="PANTHER" id="PTHR46382:SF1">
    <property type="entry name" value="PHOSPHATIDATE CYTIDYLYLTRANSFERASE"/>
    <property type="match status" value="1"/>
</dbReference>
<dbReference type="InterPro" id="IPR000374">
    <property type="entry name" value="PC_trans"/>
</dbReference>
<dbReference type="Proteomes" id="UP001202831">
    <property type="component" value="Unassembled WGS sequence"/>
</dbReference>
<name>A0ABT0N3P0_9GAMM</name>
<organism evidence="20 21">
    <name type="scientific">Shewanella corallii</name>
    <dbReference type="NCBI Taxonomy" id="560080"/>
    <lineage>
        <taxon>Bacteria</taxon>
        <taxon>Pseudomonadati</taxon>
        <taxon>Pseudomonadota</taxon>
        <taxon>Gammaproteobacteria</taxon>
        <taxon>Alteromonadales</taxon>
        <taxon>Shewanellaceae</taxon>
        <taxon>Shewanella</taxon>
    </lineage>
</organism>
<evidence type="ECO:0000256" key="13">
    <source>
        <dbReference type="ARBA" id="ARBA00022989"/>
    </source>
</evidence>
<evidence type="ECO:0000256" key="16">
    <source>
        <dbReference type="ARBA" id="ARBA00023209"/>
    </source>
</evidence>
<evidence type="ECO:0000256" key="9">
    <source>
        <dbReference type="ARBA" id="ARBA00022516"/>
    </source>
</evidence>
<keyword evidence="9" id="KW-0444">Lipid biosynthesis</keyword>
<comment type="similarity">
    <text evidence="5 18">Belongs to the CDS family.</text>
</comment>
<keyword evidence="21" id="KW-1185">Reference proteome</keyword>
<evidence type="ECO:0000313" key="21">
    <source>
        <dbReference type="Proteomes" id="UP001202831"/>
    </source>
</evidence>
<dbReference type="PANTHER" id="PTHR46382">
    <property type="entry name" value="PHOSPHATIDATE CYTIDYLYLTRANSFERASE"/>
    <property type="match status" value="1"/>
</dbReference>
<evidence type="ECO:0000256" key="17">
    <source>
        <dbReference type="ARBA" id="ARBA00023264"/>
    </source>
</evidence>
<sequence length="286" mass="31117">MLKQRIITAILLIPFVLGGVFYLPADYFAWALVPIFLIAAKEWGKFIEPECTVTQWSFTFTMGILLIALNFLVPAEAVWAGGMGLNPVYQGIIGLGAIWWIVSAFLVVGFPNSSQFWQKSPMLKSMFGQLTLAPCFAALIALKSLSSMAHPYYGGFLVFLVFLVVWAADTGAYFFGRSMGKRKLMPNVSPAKTLEGLLGGLLTTMVVVALVMYLSPEQELPLVIAVTLITAVASALGDLSESMFKRSANIKDSGNILPGHGGVLDRIDSLTAALPVFTLIYVAFWM</sequence>
<keyword evidence="10 18" id="KW-0808">Transferase</keyword>
<dbReference type="EMBL" id="JAKIKT010000001">
    <property type="protein sequence ID" value="MCL2912975.1"/>
    <property type="molecule type" value="Genomic_DNA"/>
</dbReference>
<comment type="subcellular location">
    <subcellularLocation>
        <location evidence="2">Cell membrane</location>
        <topology evidence="2">Multi-pass membrane protein</topology>
    </subcellularLocation>
</comment>
<feature type="transmembrane region" description="Helical" evidence="19">
    <location>
        <begin position="196"/>
        <end position="214"/>
    </location>
</feature>
<gene>
    <name evidence="20" type="ORF">L2725_04145</name>
</gene>
<evidence type="ECO:0000256" key="11">
    <source>
        <dbReference type="ARBA" id="ARBA00022692"/>
    </source>
</evidence>
<evidence type="ECO:0000256" key="7">
    <source>
        <dbReference type="ARBA" id="ARBA00019373"/>
    </source>
</evidence>
<evidence type="ECO:0000256" key="10">
    <source>
        <dbReference type="ARBA" id="ARBA00022679"/>
    </source>
</evidence>
<evidence type="ECO:0000256" key="1">
    <source>
        <dbReference type="ARBA" id="ARBA00001698"/>
    </source>
</evidence>
<keyword evidence="16" id="KW-0594">Phospholipid biosynthesis</keyword>
<evidence type="ECO:0000256" key="4">
    <source>
        <dbReference type="ARBA" id="ARBA00005189"/>
    </source>
</evidence>
<keyword evidence="8" id="KW-1003">Cell membrane</keyword>
<evidence type="ECO:0000256" key="5">
    <source>
        <dbReference type="ARBA" id="ARBA00010185"/>
    </source>
</evidence>
<keyword evidence="11 18" id="KW-0812">Transmembrane</keyword>
<evidence type="ECO:0000256" key="2">
    <source>
        <dbReference type="ARBA" id="ARBA00004651"/>
    </source>
</evidence>
<evidence type="ECO:0000256" key="12">
    <source>
        <dbReference type="ARBA" id="ARBA00022695"/>
    </source>
</evidence>
<comment type="catalytic activity">
    <reaction evidence="1 18">
        <text>a 1,2-diacyl-sn-glycero-3-phosphate + CTP + H(+) = a CDP-1,2-diacyl-sn-glycerol + diphosphate</text>
        <dbReference type="Rhea" id="RHEA:16229"/>
        <dbReference type="ChEBI" id="CHEBI:15378"/>
        <dbReference type="ChEBI" id="CHEBI:33019"/>
        <dbReference type="ChEBI" id="CHEBI:37563"/>
        <dbReference type="ChEBI" id="CHEBI:58332"/>
        <dbReference type="ChEBI" id="CHEBI:58608"/>
        <dbReference type="EC" id="2.7.7.41"/>
    </reaction>
</comment>
<evidence type="ECO:0000256" key="3">
    <source>
        <dbReference type="ARBA" id="ARBA00005119"/>
    </source>
</evidence>
<keyword evidence="15 19" id="KW-0472">Membrane</keyword>
<reference evidence="20 21" key="1">
    <citation type="submission" date="2022-01" db="EMBL/GenBank/DDBJ databases">
        <title>Whole genome-based taxonomy of the Shewanellaceae.</title>
        <authorList>
            <person name="Martin-Rodriguez A.J."/>
        </authorList>
    </citation>
    <scope>NUCLEOTIDE SEQUENCE [LARGE SCALE GENOMIC DNA]</scope>
    <source>
        <strain evidence="20 21">DSM 21332</strain>
    </source>
</reference>
<accession>A0ABT0N3P0</accession>
<evidence type="ECO:0000256" key="8">
    <source>
        <dbReference type="ARBA" id="ARBA00022475"/>
    </source>
</evidence>
<protein>
    <recommendedName>
        <fullName evidence="7 18">Phosphatidate cytidylyltransferase</fullName>
        <ecNumber evidence="6 18">2.7.7.41</ecNumber>
    </recommendedName>
</protein>
<feature type="transmembrane region" description="Helical" evidence="19">
    <location>
        <begin position="220"/>
        <end position="239"/>
    </location>
</feature>
<keyword evidence="14" id="KW-0443">Lipid metabolism</keyword>
<dbReference type="PROSITE" id="PS01315">
    <property type="entry name" value="CDS"/>
    <property type="match status" value="1"/>
</dbReference>
<evidence type="ECO:0000256" key="6">
    <source>
        <dbReference type="ARBA" id="ARBA00012487"/>
    </source>
</evidence>
<dbReference type="RefSeq" id="WP_248934562.1">
    <property type="nucleotide sequence ID" value="NZ_JAKIKT010000001.1"/>
</dbReference>
<evidence type="ECO:0000256" key="14">
    <source>
        <dbReference type="ARBA" id="ARBA00023098"/>
    </source>
</evidence>
<keyword evidence="13 19" id="KW-1133">Transmembrane helix</keyword>
<dbReference type="GO" id="GO:0004605">
    <property type="term" value="F:phosphatidate cytidylyltransferase activity"/>
    <property type="evidence" value="ECO:0007669"/>
    <property type="project" value="UniProtKB-EC"/>
</dbReference>
<keyword evidence="12 18" id="KW-0548">Nucleotidyltransferase</keyword>
<evidence type="ECO:0000256" key="18">
    <source>
        <dbReference type="RuleBase" id="RU003938"/>
    </source>
</evidence>
<evidence type="ECO:0000256" key="15">
    <source>
        <dbReference type="ARBA" id="ARBA00023136"/>
    </source>
</evidence>
<comment type="caution">
    <text evidence="20">The sequence shown here is derived from an EMBL/GenBank/DDBJ whole genome shotgun (WGS) entry which is preliminary data.</text>
</comment>
<comment type="pathway">
    <text evidence="3 18">Phospholipid metabolism; CDP-diacylglycerol biosynthesis; CDP-diacylglycerol from sn-glycerol 3-phosphate: step 3/3.</text>
</comment>
<evidence type="ECO:0000256" key="19">
    <source>
        <dbReference type="SAM" id="Phobius"/>
    </source>
</evidence>
<proteinExistence type="inferred from homology"/>
<dbReference type="Pfam" id="PF01148">
    <property type="entry name" value="CTP_transf_1"/>
    <property type="match status" value="1"/>
</dbReference>